<dbReference type="SUPFAM" id="SSF69318">
    <property type="entry name" value="Integrin alpha N-terminal domain"/>
    <property type="match status" value="1"/>
</dbReference>
<evidence type="ECO:0000313" key="8">
    <source>
        <dbReference type="Proteomes" id="UP000309061"/>
    </source>
</evidence>
<dbReference type="Pfam" id="PF12255">
    <property type="entry name" value="TcdB_toxin_midC"/>
    <property type="match status" value="1"/>
</dbReference>
<dbReference type="InterPro" id="IPR028994">
    <property type="entry name" value="Integrin_alpha_N"/>
</dbReference>
<dbReference type="Gene3D" id="2.180.10.10">
    <property type="entry name" value="RHS repeat-associated core"/>
    <property type="match status" value="1"/>
</dbReference>
<protein>
    <recommendedName>
        <fullName evidence="9">Toxin</fullName>
    </recommendedName>
</protein>
<feature type="compositionally biased region" description="Basic and acidic residues" evidence="4">
    <location>
        <begin position="1"/>
        <end position="13"/>
    </location>
</feature>
<name>A0A6B8KHM1_9HYPH</name>
<dbReference type="InterPro" id="IPR022044">
    <property type="entry name" value="TcdB_toxin_mid/C"/>
</dbReference>
<dbReference type="Proteomes" id="UP000309061">
    <property type="component" value="Chromosome"/>
</dbReference>
<evidence type="ECO:0000256" key="4">
    <source>
        <dbReference type="SAM" id="MobiDB-lite"/>
    </source>
</evidence>
<accession>A0A6B8KHM1</accession>
<dbReference type="InterPro" id="IPR003284">
    <property type="entry name" value="Sal_SpvB"/>
</dbReference>
<reference evidence="7 8" key="1">
    <citation type="submission" date="2019-11" db="EMBL/GenBank/DDBJ databases">
        <title>The genome sequence of Methylocystis heyeri.</title>
        <authorList>
            <person name="Oshkin I.Y."/>
            <person name="Miroshnikov K."/>
            <person name="Dedysh S.N."/>
        </authorList>
    </citation>
    <scope>NUCLEOTIDE SEQUENCE [LARGE SCALE GENOMIC DNA]</scope>
    <source>
        <strain evidence="7 8">H2</strain>
    </source>
</reference>
<comment type="subcellular location">
    <subcellularLocation>
        <location evidence="1">Secreted</location>
    </subcellularLocation>
</comment>
<proteinExistence type="predicted"/>
<dbReference type="RefSeq" id="WP_154331695.1">
    <property type="nucleotide sequence ID" value="NZ_CP046052.1"/>
</dbReference>
<evidence type="ECO:0000256" key="3">
    <source>
        <dbReference type="ARBA" id="ARBA00023026"/>
    </source>
</evidence>
<gene>
    <name evidence="7" type="ORF">H2LOC_016330</name>
</gene>
<dbReference type="EMBL" id="CP046052">
    <property type="protein sequence ID" value="QGM47132.1"/>
    <property type="molecule type" value="Genomic_DNA"/>
</dbReference>
<dbReference type="InterPro" id="IPR022045">
    <property type="entry name" value="TcdB_toxin_mid/N"/>
</dbReference>
<dbReference type="Pfam" id="PF03534">
    <property type="entry name" value="SpvB"/>
    <property type="match status" value="1"/>
</dbReference>
<sequence length="2610" mass="283845">MLDKRQSQERSDAAGKGAARLDAGGASAKEKPSDPFMERAAKDAIAPRLPGVTLPKSGGAVRGLGEKFAVAAATGTSNFSLPLSLSPARMTPQLRLAYDSGAGAGVFGLGWSLDLPFVRRKTDKGLPQYDDAGESDVFILSGAEDLVPVLDAKGDRLVLPRRAFKVDYEIAYYRPRIEGLFSRVERWRAVQSGVVHWRTISRDNVISIYGDVSESCVADQDPAHPGRIFEWRISKTFDDKGNAAFYVYGREDGVGVDASAAHEANRTEVARKAQIYLRKALYGNRTPYVVDFTADAEPAAPTDWMFALSLDYGDHSAGGVDPDGSWPVRPDPFSSYRSGFEVRTYRRVQRLLFFNNFPGEPSVGAQGLVRSIDLVYSDQTASPDPTSSIHSFLESITLTGYRRDEKGLHAKSLPPLEFDYTRATLDPTVRAVDRESLGNLPEGVDGARFRWLDLDGEGLSGILSTTPGAWYFKRNLSAAHLAGAATPAPLFGEMREVARTPGHCDLSGRQLLALDGDGMIDVVALSGSEPGFYKRTDERDFAPFKRFETLPQIDWGDPNLKFIDVTGDGLADILISEDGLFTYHASLGSAGFDTAKFVRMPWDEEQGPRIVFADGTETIFIADMSGDGLNDIVRVRNGETAYWPNLGYGRFGARVTLDRAPRFDSEDVFDARRIRLADIDGSGGADVLYVARDGVRVWFNQSGNAFSAPTLLAVFPAADALHSVQTVDLLGTGTSCLVWSSPLPQSGAAPLLYVDLMGGVKPHLMVATRNNLGAETRVAYAPSTRFYLEDEKAGRPWITRLPFPVWTVERVETIDWIGRNRLVTRYAYHHGFFDGLEREFRGFGMVEQWDAEEFREDTQFADGPFANWSALSSTPPILTRTWFHTGAFIDAGKVTRQYESEYWLEPALRGPPAASGLAAMRPVDSSLPQGLTPQETREAYRALKGRAIRVEVFDADAIGPIGNPYSVVESNFTVLRLQGFGPNRHACFFVHPRESISLHYERHATDPRVTHEATLETNAYGEVLRALSIGYPRRAGPSPEPGLDSATQNRLSYDQVRLHMRGFARRDTKAIDDIQQYPDVYRAPRAAAADIAEITGATPSDKGFGVASLFSFEELDGPPAKPGIWQIAWSGAHDVPYEAVPGADVDGGGVAAATPTRRFLARTRTRYRSDDLSTLLPVGDLQSLAIPGEGYRAALTPTHVAAVFGALAPDAVLAEAGYVALPGEAEWWTPSGRACFSPGDADTPAQELAYARAHFFLPFRLVDPFKGVARVAYDADSLLAVSVTDAVGNVTSCSNDYRVLSPASITDANRNRTEAAFDALGLVVATAVKGKTTETLGDSLAGVTIDLDDATVANFFADPLTAAPALIGAATSRVVYDVDAYRRTRTSAEPSPPASAAISRETHAADLAAAGGAAPAFQVALSYSDGFGRIAQQKARVAPGPLVAHGPEISPRWLGSGWTVFNNKGQSIRRYEPFFSSTSAFEFAAQSGVSVLMFYDPAGRAVATLHPDSTWEKTVFDAWRQESWDRNDTVLIADPRADADVGAYFERALGAGAFTSWRAARIGGGFGADAQAQAAEQDAATKASAHAATPTLSHLDALGRTCIVVVDNGGGARYPARSALDTEGKPLAVFDALGRRTQEHVFRTSASGGVAYVAGVDMAGQPLYHVNADAGARRSLNDIAGKPIRSWDARGQTFRYVYDAARRPKARYVSVGGAPEILLDLSVWGEGHADANLCGRLFRHYDGAGYLENSRYDFKGNLVSYARQLASVYRQSPDWSPLAALTDAASLDAAAAAANLVQTGDGGRDRFVGGAVYDALNRVMQTTSPVNATMRPNVTQHGYDAGGQLTTIDVWLQQAAAPAGLLDPATADRHVVTSIAYNARGQRASVAYGNGAVTTYGYDPLTFRLRRLSTLRPPGFPASAQTAQDLSYFYDPVGNATRIRDDADLQNVIYFNNQRIEPSNDYAYDPLYRLIAASGREHLGQTGGALNAAAQPTDDDSLRMRLPQPGDGNAMGIYLETYAYDAIGNILSMSHKVASGGWARRYGYSEPSRIVAGETGNRLSATSLPGDPAPGPFSATYGHDAHGNMIHMPHLAAMAWSEDDHLRATTRTVGGANPPTTYYTYDSSGERVRKISENQLGKRAAERIYLGGVEIYRQFASDGSTIDLARETFPVAAGDHVVARVEMRTSGSDAGPAQQVRYQFSNHLHSAALELGDAGEVISYEEYFPFGSTSYQAVARQTDVSRRYRFTGKERDEESGLHYHGARYYAAWLGRWTACDPGGLSDGFDVYSYVRNNPIRLFDPDGMRGSDPEYEKTAPKIIAQKDPEIGALLKGQHIGQAVETPVASGAKNAAGHRWKLEIRKSGDTGSYTAPKKEDAIKITVATDLSHGQNEIFAKSVKGTPKEQYEMVFASHLHHELIHAQLMMEKHLPDNSTKLSSTTKKFREFAAKLEPFRGAFQAALKAYVDDVNAKTAGHTKAQLSQSDLDNVFDKFVEEKFVFDTIKKLYGFGAPNKLIAERYVENFIANLAYAKIKYSTIPENVNVVSRERLDKDRDDFAKMTTFSSNKLVHAVSTMFDAADGKPVELMMPDITSTILYNQQYNRPVDIGGKFVK</sequence>
<evidence type="ECO:0000259" key="5">
    <source>
        <dbReference type="Pfam" id="PF12255"/>
    </source>
</evidence>
<dbReference type="GO" id="GO:0005576">
    <property type="term" value="C:extracellular region"/>
    <property type="evidence" value="ECO:0007669"/>
    <property type="project" value="UniProtKB-SubCell"/>
</dbReference>
<dbReference type="PANTHER" id="PTHR32305:SF15">
    <property type="entry name" value="PROTEIN RHSA-RELATED"/>
    <property type="match status" value="1"/>
</dbReference>
<dbReference type="NCBIfam" id="TIGR03696">
    <property type="entry name" value="Rhs_assc_core"/>
    <property type="match status" value="1"/>
</dbReference>
<keyword evidence="3" id="KW-0843">Virulence</keyword>
<keyword evidence="8" id="KW-1185">Reference proteome</keyword>
<feature type="region of interest" description="Disordered" evidence="4">
    <location>
        <begin position="1"/>
        <end position="36"/>
    </location>
</feature>
<dbReference type="InterPro" id="IPR050708">
    <property type="entry name" value="T6SS_VgrG/RHS"/>
</dbReference>
<feature type="domain" description="Insecticide toxin TcdB middle/N-terminal" evidence="6">
    <location>
        <begin position="710"/>
        <end position="860"/>
    </location>
</feature>
<keyword evidence="2" id="KW-0964">Secreted</keyword>
<evidence type="ECO:0000256" key="2">
    <source>
        <dbReference type="ARBA" id="ARBA00022525"/>
    </source>
</evidence>
<evidence type="ECO:0008006" key="9">
    <source>
        <dbReference type="Google" id="ProtNLM"/>
    </source>
</evidence>
<organism evidence="7 8">
    <name type="scientific">Methylocystis heyeri</name>
    <dbReference type="NCBI Taxonomy" id="391905"/>
    <lineage>
        <taxon>Bacteria</taxon>
        <taxon>Pseudomonadati</taxon>
        <taxon>Pseudomonadota</taxon>
        <taxon>Alphaproteobacteria</taxon>
        <taxon>Hyphomicrobiales</taxon>
        <taxon>Methylocystaceae</taxon>
        <taxon>Methylocystis</taxon>
    </lineage>
</organism>
<evidence type="ECO:0000259" key="6">
    <source>
        <dbReference type="Pfam" id="PF12256"/>
    </source>
</evidence>
<evidence type="ECO:0000256" key="1">
    <source>
        <dbReference type="ARBA" id="ARBA00004613"/>
    </source>
</evidence>
<dbReference type="GO" id="GO:0005737">
    <property type="term" value="C:cytoplasm"/>
    <property type="evidence" value="ECO:0007669"/>
    <property type="project" value="InterPro"/>
</dbReference>
<dbReference type="InterPro" id="IPR022385">
    <property type="entry name" value="Rhs_assc_core"/>
</dbReference>
<feature type="domain" description="Insecticide toxin TcdB middle/C-terminal" evidence="5">
    <location>
        <begin position="939"/>
        <end position="1045"/>
    </location>
</feature>
<dbReference type="PANTHER" id="PTHR32305">
    <property type="match status" value="1"/>
</dbReference>
<dbReference type="KEGG" id="mhey:H2LOC_016330"/>
<dbReference type="OrthoDB" id="6057489at2"/>
<evidence type="ECO:0000313" key="7">
    <source>
        <dbReference type="EMBL" id="QGM47132.1"/>
    </source>
</evidence>
<dbReference type="Pfam" id="PF12256">
    <property type="entry name" value="TcdB_toxin_midN"/>
    <property type="match status" value="1"/>
</dbReference>